<keyword evidence="1" id="KW-0378">Hydrolase</keyword>
<dbReference type="InterPro" id="IPR036412">
    <property type="entry name" value="HAD-like_sf"/>
</dbReference>
<protein>
    <submittedName>
        <fullName evidence="2">2,3-diketo-5-methylthio-1-phosphopentane phosphatase</fullName>
    </submittedName>
</protein>
<dbReference type="InterPro" id="IPR023214">
    <property type="entry name" value="HAD_sf"/>
</dbReference>
<sequence length="305" mass="34159">MPNQTNPENPTRKINIFSDFDGTIFMQDTGHVLVSNLGGGNEFLKKIQEQIKTGERSFREASEDMWGSLTIPIEDGFDTMKNNMSMDPKFKEFHEFCMENNISFNVISAGLRPILRKVLDAFLGAQESSNINIVANDADIDGSTPWKPIWLHETELGHDKALSVNQGRAEAAGACVEGEIPLIIFIGDGVSDLTAAREADILFARKGLKLEEYCNHNQIPYIPFETFADIKKEVQHIMKEDLEKTGGTGIPARFNPRANMWRRISSKQAMPKFVAATPSNEEKMFLWPEAFSNYQPKAVPQDGSV</sequence>
<dbReference type="Gene3D" id="3.90.1470.20">
    <property type="match status" value="1"/>
</dbReference>
<dbReference type="HOGENOM" id="CLU_058495_0_0_1"/>
<dbReference type="OrthoDB" id="2342176at2759"/>
<organism evidence="2 3">
    <name type="scientific">Aspergillus ruber (strain CBS 135680)</name>
    <dbReference type="NCBI Taxonomy" id="1388766"/>
    <lineage>
        <taxon>Eukaryota</taxon>
        <taxon>Fungi</taxon>
        <taxon>Dikarya</taxon>
        <taxon>Ascomycota</taxon>
        <taxon>Pezizomycotina</taxon>
        <taxon>Eurotiomycetes</taxon>
        <taxon>Eurotiomycetidae</taxon>
        <taxon>Eurotiales</taxon>
        <taxon>Aspergillaceae</taxon>
        <taxon>Aspergillus</taxon>
        <taxon>Aspergillus subgen. Aspergillus</taxon>
    </lineage>
</organism>
<keyword evidence="3" id="KW-1185">Reference proteome</keyword>
<dbReference type="STRING" id="1388766.A0A017SAW0"/>
<dbReference type="Proteomes" id="UP000019804">
    <property type="component" value="Unassembled WGS sequence"/>
</dbReference>
<evidence type="ECO:0000313" key="2">
    <source>
        <dbReference type="EMBL" id="EYE93345.1"/>
    </source>
</evidence>
<reference evidence="3" key="1">
    <citation type="journal article" date="2014" name="Nat. Commun.">
        <title>Genomic adaptations of the halophilic Dead Sea filamentous fungus Eurotium rubrum.</title>
        <authorList>
            <person name="Kis-Papo T."/>
            <person name="Weig A.R."/>
            <person name="Riley R."/>
            <person name="Persoh D."/>
            <person name="Salamov A."/>
            <person name="Sun H."/>
            <person name="Lipzen A."/>
            <person name="Wasser S.P."/>
            <person name="Rambold G."/>
            <person name="Grigoriev I.V."/>
            <person name="Nevo E."/>
        </authorList>
    </citation>
    <scope>NUCLEOTIDE SEQUENCE [LARGE SCALE GENOMIC DNA]</scope>
    <source>
        <strain evidence="3">CBS 135680</strain>
    </source>
</reference>
<dbReference type="NCBIfam" id="TIGR01488">
    <property type="entry name" value="HAD-SF-IB"/>
    <property type="match status" value="1"/>
</dbReference>
<dbReference type="NCBIfam" id="TIGR01489">
    <property type="entry name" value="DKMTPPase-SF"/>
    <property type="match status" value="1"/>
</dbReference>
<dbReference type="InterPro" id="IPR050849">
    <property type="entry name" value="HAD-like_hydrolase_phosphatase"/>
</dbReference>
<dbReference type="GO" id="GO:0016791">
    <property type="term" value="F:phosphatase activity"/>
    <property type="evidence" value="ECO:0007669"/>
    <property type="project" value="InterPro"/>
</dbReference>
<dbReference type="Pfam" id="PF12710">
    <property type="entry name" value="HAD"/>
    <property type="match status" value="1"/>
</dbReference>
<name>A0A017SAW0_ASPRC</name>
<dbReference type="InterPro" id="IPR006384">
    <property type="entry name" value="HAD_hydro_PyrdxlP_Pase-like"/>
</dbReference>
<dbReference type="PANTHER" id="PTHR28181">
    <property type="entry name" value="UPF0655 PROTEIN YCR015C"/>
    <property type="match status" value="1"/>
</dbReference>
<dbReference type="EMBL" id="KK088432">
    <property type="protein sequence ID" value="EYE93345.1"/>
    <property type="molecule type" value="Genomic_DNA"/>
</dbReference>
<dbReference type="GeneID" id="63697591"/>
<evidence type="ECO:0000256" key="1">
    <source>
        <dbReference type="ARBA" id="ARBA00022801"/>
    </source>
</evidence>
<dbReference type="RefSeq" id="XP_040637033.1">
    <property type="nucleotide sequence ID" value="XM_040782467.1"/>
</dbReference>
<accession>A0A017SAW0</accession>
<dbReference type="PANTHER" id="PTHR28181:SF2">
    <property type="entry name" value="PHOSPHORIC MONOESTER HYDROLASE"/>
    <property type="match status" value="1"/>
</dbReference>
<dbReference type="AlphaFoldDB" id="A0A017SAW0"/>
<dbReference type="SUPFAM" id="SSF56784">
    <property type="entry name" value="HAD-like"/>
    <property type="match status" value="1"/>
</dbReference>
<gene>
    <name evidence="2" type="ORF">EURHEDRAFT_414564</name>
</gene>
<evidence type="ECO:0000313" key="3">
    <source>
        <dbReference type="Proteomes" id="UP000019804"/>
    </source>
</evidence>
<proteinExistence type="predicted"/>
<dbReference type="Gene3D" id="3.40.50.1000">
    <property type="entry name" value="HAD superfamily/HAD-like"/>
    <property type="match status" value="1"/>
</dbReference>